<reference evidence="7 8" key="1">
    <citation type="submission" date="2023-02" db="EMBL/GenBank/DDBJ databases">
        <title>Vibrio intestini sp. nov., a close relative of Vibrio cholerae isolated from the intestine of Healthy Culter dabryi.</title>
        <authorList>
            <person name="Wu N."/>
        </authorList>
    </citation>
    <scope>NUCLEOTIDE SEQUENCE [LARGE SCALE GENOMIC DNA]</scope>
    <source>
        <strain evidence="7 8">DSL-7</strain>
    </source>
</reference>
<dbReference type="PANTHER" id="PTHR30386">
    <property type="entry name" value="MEMBRANE FUSION SUBUNIT OF EMRAB-TOLC MULTIDRUG EFFLUX PUMP"/>
    <property type="match status" value="1"/>
</dbReference>
<organism evidence="7 8">
    <name type="scientific">Vibrio chanodichtyis</name>
    <dbReference type="NCBI Taxonomy" id="3027932"/>
    <lineage>
        <taxon>Bacteria</taxon>
        <taxon>Pseudomonadati</taxon>
        <taxon>Pseudomonadota</taxon>
        <taxon>Gammaproteobacteria</taxon>
        <taxon>Vibrionales</taxon>
        <taxon>Vibrionaceae</taxon>
        <taxon>Vibrio</taxon>
    </lineage>
</organism>
<dbReference type="EMBL" id="JARBFT010000003">
    <property type="protein sequence ID" value="MDE1514204.1"/>
    <property type="molecule type" value="Genomic_DNA"/>
</dbReference>
<dbReference type="SUPFAM" id="SSF111369">
    <property type="entry name" value="HlyD-like secretion proteins"/>
    <property type="match status" value="3"/>
</dbReference>
<evidence type="ECO:0000256" key="2">
    <source>
        <dbReference type="ARBA" id="ARBA00009477"/>
    </source>
</evidence>
<evidence type="ECO:0000259" key="5">
    <source>
        <dbReference type="Pfam" id="PF25876"/>
    </source>
</evidence>
<comment type="subcellular location">
    <subcellularLocation>
        <location evidence="1">Cell envelope</location>
    </subcellularLocation>
</comment>
<keyword evidence="8" id="KW-1185">Reference proteome</keyword>
<evidence type="ECO:0000313" key="8">
    <source>
        <dbReference type="Proteomes" id="UP001216189"/>
    </source>
</evidence>
<dbReference type="Proteomes" id="UP001216189">
    <property type="component" value="Unassembled WGS sequence"/>
</dbReference>
<sequence>MNSNNTNAEFDGERAAQSRKTGFLALAAAIVVAGGSYAAYWHFIGSRYISTDNAYAAAEIAEVTPAVSGIVAQVNVVDTEYVQQGDVLVQLDDSDARLALRQAEADLALAQRRVRSYLANDEGLSAMVEAQQANQQRVKAQLNAAQADFARAKIDLSRREDLVRSGSVSGEELTNAKTSYAQAEANLNAAQAAMAQAQATKLSAIGSQKANAALTDNSTLESNPEVLLAKARFEQASIDLERTVIRAPISGVIAKRQVQVGRRIQVGTPLMAIVPTNQIYVDANFKEVELRQVKVGQPVTLTADLYGDNVTYHGVVAGFSGGTGSAFSMIPAQNATGNWIKVVQRLPIRIELDPKDLQAYPLQVGLSMVVTVDTAANTDPQTLVQYRAAKASEQG</sequence>
<evidence type="ECO:0000256" key="3">
    <source>
        <dbReference type="SAM" id="Coils"/>
    </source>
</evidence>
<keyword evidence="3" id="KW-0175">Coiled coil</keyword>
<comment type="caution">
    <text evidence="7">The sequence shown here is derived from an EMBL/GenBank/DDBJ whole genome shotgun (WGS) entry which is preliminary data.</text>
</comment>
<dbReference type="PANTHER" id="PTHR30386:SF19">
    <property type="entry name" value="MULTIDRUG EXPORT PROTEIN EMRA-RELATED"/>
    <property type="match status" value="1"/>
</dbReference>
<dbReference type="Pfam" id="PF25876">
    <property type="entry name" value="HH_MFP_RND"/>
    <property type="match status" value="1"/>
</dbReference>
<gene>
    <name evidence="7" type="ORF">PUN32_04130</name>
</gene>
<evidence type="ECO:0000256" key="4">
    <source>
        <dbReference type="SAM" id="Phobius"/>
    </source>
</evidence>
<dbReference type="PRINTS" id="PR01490">
    <property type="entry name" value="RTXTOXIND"/>
</dbReference>
<dbReference type="InterPro" id="IPR058624">
    <property type="entry name" value="MdtA-like_HH"/>
</dbReference>
<protein>
    <submittedName>
        <fullName evidence="7">HlyD family secretion protein</fullName>
    </submittedName>
</protein>
<accession>A0ABT5UXX3</accession>
<keyword evidence="4" id="KW-0472">Membrane</keyword>
<keyword evidence="4" id="KW-0812">Transmembrane</keyword>
<evidence type="ECO:0000259" key="6">
    <source>
        <dbReference type="Pfam" id="PF25917"/>
    </source>
</evidence>
<feature type="domain" description="Multidrug resistance protein MdtA-like alpha-helical hairpin" evidence="5">
    <location>
        <begin position="136"/>
        <end position="198"/>
    </location>
</feature>
<dbReference type="Gene3D" id="2.40.30.170">
    <property type="match status" value="1"/>
</dbReference>
<feature type="coiled-coil region" evidence="3">
    <location>
        <begin position="173"/>
        <end position="200"/>
    </location>
</feature>
<evidence type="ECO:0000313" key="7">
    <source>
        <dbReference type="EMBL" id="MDE1514204.1"/>
    </source>
</evidence>
<dbReference type="Gene3D" id="2.40.50.100">
    <property type="match status" value="1"/>
</dbReference>
<dbReference type="Gene3D" id="1.10.287.470">
    <property type="entry name" value="Helix hairpin bin"/>
    <property type="match status" value="2"/>
</dbReference>
<proteinExistence type="inferred from homology"/>
<keyword evidence="4" id="KW-1133">Transmembrane helix</keyword>
<dbReference type="InterPro" id="IPR050739">
    <property type="entry name" value="MFP"/>
</dbReference>
<dbReference type="InterPro" id="IPR058625">
    <property type="entry name" value="MdtA-like_BSH"/>
</dbReference>
<comment type="similarity">
    <text evidence="2">Belongs to the membrane fusion protein (MFP) (TC 8.A.1) family.</text>
</comment>
<feature type="coiled-coil region" evidence="3">
    <location>
        <begin position="100"/>
        <end position="148"/>
    </location>
</feature>
<feature type="domain" description="Multidrug resistance protein MdtA-like barrel-sandwich hybrid" evidence="6">
    <location>
        <begin position="59"/>
        <end position="274"/>
    </location>
</feature>
<feature type="transmembrane region" description="Helical" evidence="4">
    <location>
        <begin position="21"/>
        <end position="43"/>
    </location>
</feature>
<dbReference type="Pfam" id="PF25917">
    <property type="entry name" value="BSH_RND"/>
    <property type="match status" value="1"/>
</dbReference>
<evidence type="ECO:0000256" key="1">
    <source>
        <dbReference type="ARBA" id="ARBA00004196"/>
    </source>
</evidence>
<name>A0ABT5UXX3_9VIBR</name>
<dbReference type="RefSeq" id="WP_274721909.1">
    <property type="nucleotide sequence ID" value="NZ_JARBFT010000003.1"/>
</dbReference>